<evidence type="ECO:0000313" key="2">
    <source>
        <dbReference type="EMBL" id="KIW21955.1"/>
    </source>
</evidence>
<keyword evidence="3" id="KW-1185">Reference proteome</keyword>
<gene>
    <name evidence="2" type="ORF">PV07_12639</name>
</gene>
<dbReference type="Proteomes" id="UP000054466">
    <property type="component" value="Unassembled WGS sequence"/>
</dbReference>
<dbReference type="HOGENOM" id="CLU_1825089_0_0_1"/>
<dbReference type="RefSeq" id="XP_016242171.1">
    <property type="nucleotide sequence ID" value="XM_016400181.1"/>
</dbReference>
<reference evidence="2 3" key="1">
    <citation type="submission" date="2015-01" db="EMBL/GenBank/DDBJ databases">
        <title>The Genome Sequence of Cladophialophora immunda CBS83496.</title>
        <authorList>
            <consortium name="The Broad Institute Genomics Platform"/>
            <person name="Cuomo C."/>
            <person name="de Hoog S."/>
            <person name="Gorbushina A."/>
            <person name="Stielow B."/>
            <person name="Teixiera M."/>
            <person name="Abouelleil A."/>
            <person name="Chapman S.B."/>
            <person name="Priest M."/>
            <person name="Young S.K."/>
            <person name="Wortman J."/>
            <person name="Nusbaum C."/>
            <person name="Birren B."/>
        </authorList>
    </citation>
    <scope>NUCLEOTIDE SEQUENCE [LARGE SCALE GENOMIC DNA]</scope>
    <source>
        <strain evidence="2 3">CBS 83496</strain>
    </source>
</reference>
<accession>A0A0D2BU70</accession>
<evidence type="ECO:0000313" key="3">
    <source>
        <dbReference type="Proteomes" id="UP000054466"/>
    </source>
</evidence>
<dbReference type="EMBL" id="KN847076">
    <property type="protein sequence ID" value="KIW21955.1"/>
    <property type="molecule type" value="Genomic_DNA"/>
</dbReference>
<dbReference type="AlphaFoldDB" id="A0A0D2BU70"/>
<evidence type="ECO:0000256" key="1">
    <source>
        <dbReference type="SAM" id="MobiDB-lite"/>
    </source>
</evidence>
<organism evidence="2 3">
    <name type="scientific">Cladophialophora immunda</name>
    <dbReference type="NCBI Taxonomy" id="569365"/>
    <lineage>
        <taxon>Eukaryota</taxon>
        <taxon>Fungi</taxon>
        <taxon>Dikarya</taxon>
        <taxon>Ascomycota</taxon>
        <taxon>Pezizomycotina</taxon>
        <taxon>Eurotiomycetes</taxon>
        <taxon>Chaetothyriomycetidae</taxon>
        <taxon>Chaetothyriales</taxon>
        <taxon>Herpotrichiellaceae</taxon>
        <taxon>Cladophialophora</taxon>
    </lineage>
</organism>
<dbReference type="GeneID" id="27351833"/>
<dbReference type="VEuPathDB" id="FungiDB:PV07_12639"/>
<proteinExistence type="predicted"/>
<protein>
    <submittedName>
        <fullName evidence="2">Uncharacterized protein</fullName>
    </submittedName>
</protein>
<name>A0A0D2BU70_9EURO</name>
<feature type="region of interest" description="Disordered" evidence="1">
    <location>
        <begin position="40"/>
        <end position="60"/>
    </location>
</feature>
<sequence length="141" mass="16014">MNLVQTKLRNRLNDESANMPLFIRINEIALRRRETIDRRATMAQDDRDREIAQEQEEQHEQGIAAEDLVTAIIFYRIYAQSCRLPVSAAINGLSTGAVATADRQSGRALFSRSLRGLLAVKPRKFSYLLKGQLRTSLLGKR</sequence>